<dbReference type="InterPro" id="IPR006119">
    <property type="entry name" value="Resolv_N"/>
</dbReference>
<dbReference type="Pfam" id="PF00239">
    <property type="entry name" value="Resolvase"/>
    <property type="match status" value="1"/>
</dbReference>
<dbReference type="AlphaFoldDB" id="A0A1E5G3X0"/>
<protein>
    <submittedName>
        <fullName evidence="4">Uncharacterized protein</fullName>
    </submittedName>
</protein>
<dbReference type="Pfam" id="PF07508">
    <property type="entry name" value="Recombinase"/>
    <property type="match status" value="1"/>
</dbReference>
<evidence type="ECO:0000259" key="2">
    <source>
        <dbReference type="PROSITE" id="PS51736"/>
    </source>
</evidence>
<dbReference type="PROSITE" id="PS51736">
    <property type="entry name" value="RECOMBINASES_3"/>
    <property type="match status" value="1"/>
</dbReference>
<dbReference type="Gene3D" id="3.90.1750.20">
    <property type="entry name" value="Putative Large Serine Recombinase, Chain B, Domain 2"/>
    <property type="match status" value="1"/>
</dbReference>
<evidence type="ECO:0000313" key="4">
    <source>
        <dbReference type="EMBL" id="OEF97775.1"/>
    </source>
</evidence>
<dbReference type="Proteomes" id="UP000094296">
    <property type="component" value="Unassembled WGS sequence"/>
</dbReference>
<feature type="domain" description="Recombinase" evidence="3">
    <location>
        <begin position="158"/>
        <end position="270"/>
    </location>
</feature>
<dbReference type="InterPro" id="IPR050639">
    <property type="entry name" value="SSR_resolvase"/>
</dbReference>
<feature type="coiled-coil region" evidence="1">
    <location>
        <begin position="358"/>
        <end position="385"/>
    </location>
</feature>
<proteinExistence type="predicted"/>
<dbReference type="PROSITE" id="PS51737">
    <property type="entry name" value="RECOMBINASE_DNA_BIND"/>
    <property type="match status" value="1"/>
</dbReference>
<dbReference type="STRING" id="766136.BHF68_13885"/>
<dbReference type="InterPro" id="IPR011109">
    <property type="entry name" value="DNA_bind_recombinase_dom"/>
</dbReference>
<dbReference type="CDD" id="cd00338">
    <property type="entry name" value="Ser_Recombinase"/>
    <property type="match status" value="1"/>
</dbReference>
<dbReference type="PANTHER" id="PTHR30461:SF23">
    <property type="entry name" value="DNA RECOMBINASE-RELATED"/>
    <property type="match status" value="1"/>
</dbReference>
<keyword evidence="1" id="KW-0175">Coiled coil</keyword>
<dbReference type="Gene3D" id="3.40.50.1390">
    <property type="entry name" value="Resolvase, N-terminal catalytic domain"/>
    <property type="match status" value="1"/>
</dbReference>
<dbReference type="InterPro" id="IPR036162">
    <property type="entry name" value="Resolvase-like_N_sf"/>
</dbReference>
<organism evidence="4 5">
    <name type="scientific">Desulfuribacillus alkaliarsenatis</name>
    <dbReference type="NCBI Taxonomy" id="766136"/>
    <lineage>
        <taxon>Bacteria</taxon>
        <taxon>Bacillati</taxon>
        <taxon>Bacillota</taxon>
        <taxon>Desulfuribacillia</taxon>
        <taxon>Desulfuribacillales</taxon>
        <taxon>Desulfuribacillaceae</taxon>
        <taxon>Desulfuribacillus</taxon>
    </lineage>
</organism>
<dbReference type="InterPro" id="IPR038109">
    <property type="entry name" value="DNA_bind_recomb_sf"/>
</dbReference>
<evidence type="ECO:0000313" key="5">
    <source>
        <dbReference type="Proteomes" id="UP000094296"/>
    </source>
</evidence>
<gene>
    <name evidence="4" type="ORF">BHF68_13885</name>
</gene>
<dbReference type="PANTHER" id="PTHR30461">
    <property type="entry name" value="DNA-INVERTASE FROM LAMBDOID PROPHAGE"/>
    <property type="match status" value="1"/>
</dbReference>
<dbReference type="SUPFAM" id="SSF53041">
    <property type="entry name" value="Resolvase-like"/>
    <property type="match status" value="1"/>
</dbReference>
<keyword evidence="5" id="KW-1185">Reference proteome</keyword>
<comment type="caution">
    <text evidence="4">The sequence shown here is derived from an EMBL/GenBank/DDBJ whole genome shotgun (WGS) entry which is preliminary data.</text>
</comment>
<name>A0A1E5G3X0_9FIRM</name>
<dbReference type="RefSeq" id="WP_069642554.1">
    <property type="nucleotide sequence ID" value="NZ_MIJE01000004.1"/>
</dbReference>
<dbReference type="EMBL" id="MIJE01000004">
    <property type="protein sequence ID" value="OEF97775.1"/>
    <property type="molecule type" value="Genomic_DNA"/>
</dbReference>
<reference evidence="4 5" key="1">
    <citation type="submission" date="2016-09" db="EMBL/GenBank/DDBJ databases">
        <title>Draft genome sequence for the type strain of Desulfuribacillus alkaliarsenatis AHT28, an obligately anaerobic, sulfidogenic bacterium isolated from Russian soda lake sediments.</title>
        <authorList>
            <person name="Abin C.A."/>
            <person name="Hollibaugh J.T."/>
        </authorList>
    </citation>
    <scope>NUCLEOTIDE SEQUENCE [LARGE SCALE GENOMIC DNA]</scope>
    <source>
        <strain evidence="4 5">AHT28</strain>
    </source>
</reference>
<dbReference type="SMART" id="SM00857">
    <property type="entry name" value="Resolvase"/>
    <property type="match status" value="1"/>
</dbReference>
<evidence type="ECO:0000256" key="1">
    <source>
        <dbReference type="SAM" id="Coils"/>
    </source>
</evidence>
<evidence type="ECO:0000259" key="3">
    <source>
        <dbReference type="PROSITE" id="PS51737"/>
    </source>
</evidence>
<dbReference type="GO" id="GO:0003677">
    <property type="term" value="F:DNA binding"/>
    <property type="evidence" value="ECO:0007669"/>
    <property type="project" value="InterPro"/>
</dbReference>
<accession>A0A1E5G3X0</accession>
<feature type="domain" description="Resolvase/invertase-type recombinase catalytic" evidence="2">
    <location>
        <begin position="2"/>
        <end position="151"/>
    </location>
</feature>
<sequence>MKTVSYLRNSTNLQKNSIDMQRDTILTRSIEHLLPIDEEYLDEDISARKLSINQRPALKKLLDDIENDNVQTLFVYKRDRLARQKEEYAKIYRLLKDKKIKVIFGASDESPIDYTDVGELFELIRACINEREGNQIIERLMQTRKTNFLSGKTVGRLPYGYKLDKDSNKIERIEHQLEIVIKLYNELLSKKHAKVRNLTKAVNEAGLTKDGKPWTAATIKNVITNPIYMGTREMNINKEKLTLEKFKHISIIDSTDWYEAQKILEEISSKTGSSNHDKKQLTFLLDGILFCKECNQLLKPNNARNLDNLKYKCSEHSHIYINKEQVEQTTIKMSLEFFKNLIKSNFTGLSQRYQKDCKIALEQEIKQLNQQIDSIQNLLVQHTEKWLEANNKSKKDQIMSDLIKKHDKYTDELYRKENIYSEISELVEMVKKISDYHKELPNFEKLDTEVQQFLLKDIIYKITVSSSSFHIVFKHPFFEAKEAFNNVP</sequence>
<dbReference type="GO" id="GO:0000150">
    <property type="term" value="F:DNA strand exchange activity"/>
    <property type="evidence" value="ECO:0007669"/>
    <property type="project" value="InterPro"/>
</dbReference>